<name>K6UT69_PLACD</name>
<feature type="domain" description="Sec16 Sec23-binding" evidence="6">
    <location>
        <begin position="930"/>
        <end position="998"/>
    </location>
</feature>
<gene>
    <name evidence="7" type="ORF">PCYB_092600</name>
</gene>
<feature type="compositionally biased region" description="Polar residues" evidence="5">
    <location>
        <begin position="162"/>
        <end position="171"/>
    </location>
</feature>
<evidence type="ECO:0000313" key="8">
    <source>
        <dbReference type="Proteomes" id="UP000006319"/>
    </source>
</evidence>
<feature type="compositionally biased region" description="Polar residues" evidence="5">
    <location>
        <begin position="1148"/>
        <end position="1157"/>
    </location>
</feature>
<keyword evidence="4" id="KW-0931">ER-Golgi transport</keyword>
<dbReference type="GO" id="GO:0005783">
    <property type="term" value="C:endoplasmic reticulum"/>
    <property type="evidence" value="ECO:0007669"/>
    <property type="project" value="UniProtKB-SubCell"/>
</dbReference>
<feature type="compositionally biased region" description="Basic and acidic residues" evidence="5">
    <location>
        <begin position="646"/>
        <end position="674"/>
    </location>
</feature>
<sequence>MEEHLFSYENIFRNKDLNIDEEIREKNQKEKGPPVEDSNVPPEGAGLEDGNPKDGNPKDGDPKEESPHGFAKNKLKSEPDEGGCSIQSGAADESKKGEKSQKAEKGDTCPGGEGRPSEADCKGDPVEAVEEASTEVANEANVANETNSAHVEDARGEGQDATVHTNSQTEPQSKKKIKNDLSSLFADSSSEVMGAGGEQASDNNEINFWFSGKGATPRGGADREADRESDREADGEANDEADGEVNDEADGEANDEADGEVGEKEQTHDNSLTTPLDNNPDGTTNVICKRGEDGGNCGIQNAPNGVDASFGDFNEEKQIRCDGGDVPDWTPQVSSSDLVGDVSHSGRGKNGPSEGGEDAPRGDAAGGDAVGGDTAGGDAAGGEATVGNSAGDAAPTALCFGTNGTFCYTRGRKVKCAPLICVMESGIRARSEGSSAAADPAPPPSNTPAKRSNTNGSRDKTLEEHVYAIKYFPGPFSRRTDKVDQKVINFLQGLIKINGEKYGRNVYEYTQKSCVYQYLLNVMRSPHLLDFNLKDVRVDRSGVKADGSEKQKRRNAVSYFVESSRRQEEGRTNKGERRTKKGDGPRSRNGYPSGRSDHANYCHDWSGDFLASENNPREESGDEDQQRRDSPSDAEETSELNNNITEMEKFEITGRESEKREYPGGGGDIHHDGDLYQGDNLTWRTGECGTNPYGKKEKEKAKEKATDKATDKATEAEKKRVLVHNQQYEFHDLVNPNFIKEFSKMGIKEKITRDDIYLEYYHLCIYNSEEAARLCVEKKLFKHFFLILKKYNDEKYRLMLSKYITHINNSMNDDTEMTDGMKNIFRIYNPSIHNYIVKESFVFLISLLNRESMTFEKNLLINYWYSFYVLIYHNFLFQFEENELNYEEYKDDILRFFSFLINQLYMHGRVTESQFLYLQLCGNPCVFKVCEVIEYLHRSNDDNFFYEDLIRQKIKYAFTLLELGVLDQAKRYIEIIYYYVDVIRSQKKKNYYLVHMYESLLSQAKYVLPSLRLQDRGIFHASWTASNEDLPEGGIYNYKVISPHRDLQHGGEAHASDNNITMTPFEAKNPSGFNTDHVGSTHQGGLTGKVSNTFGSNPTSPPHISAALTTNQNQHTERVGSYSHFSFAPPLHSVGTNADQSNIHHEVSNSGTSSTPLANAPYPTNDGNLFLSSYHPPQMVASGEGAEYTPVEGGITSYQQYNGAYQNGSAQQAPHYAAHQSAYPPSSNNYSAGGGMSYGGNTKPPAQSGKSGPHEVTDKKIHSEKKKEADEQNGENNMDLINIGKTFISGFFSNIKEKITKTEQAEEEEEENIFYYDYEKKRWREKGVTSDEEEERERRKMQHEMEMKNIAPPPQTENRSMTNKKNPLDITDVRSRYVDYFN</sequence>
<feature type="compositionally biased region" description="Acidic residues" evidence="5">
    <location>
        <begin position="235"/>
        <end position="260"/>
    </location>
</feature>
<dbReference type="Proteomes" id="UP000006319">
    <property type="component" value="Chromosome 9"/>
</dbReference>
<feature type="compositionally biased region" description="Polar residues" evidence="5">
    <location>
        <begin position="269"/>
        <end position="286"/>
    </location>
</feature>
<evidence type="ECO:0000256" key="2">
    <source>
        <dbReference type="ARBA" id="ARBA00022448"/>
    </source>
</evidence>
<dbReference type="RefSeq" id="XP_004222421.1">
    <property type="nucleotide sequence ID" value="XM_004222373.1"/>
</dbReference>
<feature type="compositionally biased region" description="Polar residues" evidence="5">
    <location>
        <begin position="180"/>
        <end position="191"/>
    </location>
</feature>
<organism evidence="7 8">
    <name type="scientific">Plasmodium cynomolgi (strain B)</name>
    <dbReference type="NCBI Taxonomy" id="1120755"/>
    <lineage>
        <taxon>Eukaryota</taxon>
        <taxon>Sar</taxon>
        <taxon>Alveolata</taxon>
        <taxon>Apicomplexa</taxon>
        <taxon>Aconoidasida</taxon>
        <taxon>Haemosporida</taxon>
        <taxon>Plasmodiidae</taxon>
        <taxon>Plasmodium</taxon>
        <taxon>Plasmodium (Plasmodium)</taxon>
    </lineage>
</organism>
<feature type="compositionally biased region" description="Basic and acidic residues" evidence="5">
    <location>
        <begin position="1336"/>
        <end position="1347"/>
    </location>
</feature>
<accession>K6UT69</accession>
<feature type="compositionally biased region" description="Basic and acidic residues" evidence="5">
    <location>
        <begin position="220"/>
        <end position="234"/>
    </location>
</feature>
<feature type="compositionally biased region" description="Basic and acidic residues" evidence="5">
    <location>
        <begin position="50"/>
        <end position="67"/>
    </location>
</feature>
<feature type="region of interest" description="Disordered" evidence="5">
    <location>
        <begin position="1142"/>
        <end position="1163"/>
    </location>
</feature>
<dbReference type="KEGG" id="pcy:PCYB_092600"/>
<feature type="region of interest" description="Disordered" evidence="5">
    <location>
        <begin position="432"/>
        <end position="459"/>
    </location>
</feature>
<evidence type="ECO:0000256" key="5">
    <source>
        <dbReference type="SAM" id="MobiDB-lite"/>
    </source>
</evidence>
<dbReference type="GeneID" id="14692828"/>
<keyword evidence="3" id="KW-0256">Endoplasmic reticulum</keyword>
<feature type="region of interest" description="Disordered" evidence="5">
    <location>
        <begin position="543"/>
        <end position="676"/>
    </location>
</feature>
<evidence type="ECO:0000256" key="3">
    <source>
        <dbReference type="ARBA" id="ARBA00022824"/>
    </source>
</evidence>
<dbReference type="GO" id="GO:0016192">
    <property type="term" value="P:vesicle-mediated transport"/>
    <property type="evidence" value="ECO:0007669"/>
    <property type="project" value="UniProtKB-KW"/>
</dbReference>
<dbReference type="Pfam" id="PF12931">
    <property type="entry name" value="TPR_Sec16"/>
    <property type="match status" value="1"/>
</dbReference>
<evidence type="ECO:0000313" key="7">
    <source>
        <dbReference type="EMBL" id="GAB66474.1"/>
    </source>
</evidence>
<dbReference type="OMA" id="LYYYIDV"/>
<dbReference type="eggNOG" id="ENOG502QRA1">
    <property type="taxonomic scope" value="Eukaryota"/>
</dbReference>
<dbReference type="OrthoDB" id="8918678at2759"/>
<feature type="compositionally biased region" description="Polar residues" evidence="5">
    <location>
        <begin position="1356"/>
        <end position="1365"/>
    </location>
</feature>
<keyword evidence="2" id="KW-0813">Transport</keyword>
<feature type="region of interest" description="Disordered" evidence="5">
    <location>
        <begin position="1326"/>
        <end position="1370"/>
    </location>
</feature>
<feature type="compositionally biased region" description="Low complexity" evidence="5">
    <location>
        <begin position="134"/>
        <end position="149"/>
    </location>
</feature>
<feature type="compositionally biased region" description="Basic and acidic residues" evidence="5">
    <location>
        <begin position="115"/>
        <end position="125"/>
    </location>
</feature>
<feature type="compositionally biased region" description="Gly residues" evidence="5">
    <location>
        <begin position="364"/>
        <end position="380"/>
    </location>
</feature>
<feature type="compositionally biased region" description="Basic and acidic residues" evidence="5">
    <location>
        <begin position="615"/>
        <end position="631"/>
    </location>
</feature>
<feature type="region of interest" description="Disordered" evidence="5">
    <location>
        <begin position="1213"/>
        <end position="1278"/>
    </location>
</feature>
<feature type="compositionally biased region" description="Basic and acidic residues" evidence="5">
    <location>
        <begin position="1252"/>
        <end position="1270"/>
    </location>
</feature>
<feature type="region of interest" description="Disordered" evidence="5">
    <location>
        <begin position="692"/>
        <end position="712"/>
    </location>
</feature>
<evidence type="ECO:0000259" key="6">
    <source>
        <dbReference type="Pfam" id="PF12931"/>
    </source>
</evidence>
<evidence type="ECO:0000256" key="4">
    <source>
        <dbReference type="ARBA" id="ARBA00022892"/>
    </source>
</evidence>
<evidence type="ECO:0000256" key="1">
    <source>
        <dbReference type="ARBA" id="ARBA00004240"/>
    </source>
</evidence>
<dbReference type="PhylomeDB" id="K6UT69"/>
<feature type="compositionally biased region" description="Basic and acidic residues" evidence="5">
    <location>
        <begin position="314"/>
        <end position="323"/>
    </location>
</feature>
<protein>
    <recommendedName>
        <fullName evidence="6">Sec16 Sec23-binding domain-containing protein</fullName>
    </recommendedName>
</protein>
<feature type="compositionally biased region" description="Basic and acidic residues" evidence="5">
    <location>
        <begin position="694"/>
        <end position="712"/>
    </location>
</feature>
<feature type="region of interest" description="Disordered" evidence="5">
    <location>
        <begin position="1"/>
        <end position="383"/>
    </location>
</feature>
<feature type="compositionally biased region" description="Basic and acidic residues" evidence="5">
    <location>
        <begin position="563"/>
        <end position="586"/>
    </location>
</feature>
<comment type="subcellular location">
    <subcellularLocation>
        <location evidence="1">Endoplasmic reticulum</location>
    </subcellularLocation>
</comment>
<dbReference type="VEuPathDB" id="PlasmoDB:PCYB_092600"/>
<feature type="compositionally biased region" description="Basic and acidic residues" evidence="5">
    <location>
        <begin position="1"/>
        <end position="34"/>
    </location>
</feature>
<dbReference type="EMBL" id="DF157101">
    <property type="protein sequence ID" value="GAB66474.1"/>
    <property type="molecule type" value="Genomic_DNA"/>
</dbReference>
<proteinExistence type="predicted"/>
<keyword evidence="8" id="KW-1185">Reference proteome</keyword>
<feature type="compositionally biased region" description="Basic and acidic residues" evidence="5">
    <location>
        <begin position="92"/>
        <end position="107"/>
    </location>
</feature>
<reference evidence="7 8" key="1">
    <citation type="journal article" date="2012" name="Nat. Genet.">
        <title>Plasmodium cynomolgi genome sequences provide insight into Plasmodium vivax and the monkey malaria clade.</title>
        <authorList>
            <person name="Tachibana S."/>
            <person name="Sullivan S.A."/>
            <person name="Kawai S."/>
            <person name="Nakamura S."/>
            <person name="Kim H.R."/>
            <person name="Goto N."/>
            <person name="Arisue N."/>
            <person name="Palacpac N.M.Q."/>
            <person name="Honma H."/>
            <person name="Yagi M."/>
            <person name="Tougan T."/>
            <person name="Katakai Y."/>
            <person name="Kaneko O."/>
            <person name="Mita T."/>
            <person name="Kita K."/>
            <person name="Yasutomi Y."/>
            <person name="Sutton P.L."/>
            <person name="Shakhbatyan R."/>
            <person name="Horii T."/>
            <person name="Yasunaga T."/>
            <person name="Barnwell J.W."/>
            <person name="Escalante A.A."/>
            <person name="Carlton J.M."/>
            <person name="Tanabe K."/>
        </authorList>
    </citation>
    <scope>NUCLEOTIDE SEQUENCE [LARGE SCALE GENOMIC DNA]</scope>
    <source>
        <strain evidence="7 8">B</strain>
    </source>
</reference>
<dbReference type="InterPro" id="IPR024298">
    <property type="entry name" value="Sec16_Sec23-bd"/>
</dbReference>